<keyword evidence="2" id="KW-0677">Repeat</keyword>
<dbReference type="Pfam" id="PF13855">
    <property type="entry name" value="LRR_8"/>
    <property type="match status" value="2"/>
</dbReference>
<name>S4RTX9_PETMA</name>
<organism evidence="3">
    <name type="scientific">Petromyzon marinus</name>
    <name type="common">Sea lamprey</name>
    <dbReference type="NCBI Taxonomy" id="7757"/>
    <lineage>
        <taxon>Eukaryota</taxon>
        <taxon>Metazoa</taxon>
        <taxon>Chordata</taxon>
        <taxon>Craniata</taxon>
        <taxon>Vertebrata</taxon>
        <taxon>Cyclostomata</taxon>
        <taxon>Hyperoartia</taxon>
        <taxon>Petromyzontiformes</taxon>
        <taxon>Petromyzontidae</taxon>
        <taxon>Petromyzon</taxon>
    </lineage>
</organism>
<dbReference type="AlphaFoldDB" id="S4RTX9"/>
<accession>S4RTX9</accession>
<reference evidence="3" key="1">
    <citation type="submission" date="2025-08" db="UniProtKB">
        <authorList>
            <consortium name="Ensembl"/>
        </authorList>
    </citation>
    <scope>IDENTIFICATION</scope>
</reference>
<reference evidence="3" key="2">
    <citation type="submission" date="2025-09" db="UniProtKB">
        <authorList>
            <consortium name="Ensembl"/>
        </authorList>
    </citation>
    <scope>IDENTIFICATION</scope>
</reference>
<dbReference type="InterPro" id="IPR003591">
    <property type="entry name" value="Leu-rich_rpt_typical-subtyp"/>
</dbReference>
<dbReference type="Gene3D" id="3.80.10.10">
    <property type="entry name" value="Ribonuclease Inhibitor"/>
    <property type="match status" value="1"/>
</dbReference>
<dbReference type="SUPFAM" id="SSF52058">
    <property type="entry name" value="L domain-like"/>
    <property type="match status" value="1"/>
</dbReference>
<sequence>DKLDLNSNSLATLSDTAFRGLTKLTWLNLQYNALKSLPPRVFDSLTKLTILYLQDNQLETSLPPRVFDSLTKLTNLELQRIQLEGISQPVFGKLTAVARLYLTYNQLKSLPPRVFDSLTKLTILYLHSNQLESTLLSILYLSDFIKNNAEKVKRLLSGSEYRSEPDGVTC</sequence>
<dbReference type="InterPro" id="IPR032675">
    <property type="entry name" value="LRR_dom_sf"/>
</dbReference>
<dbReference type="Ensembl" id="ENSPMAT00000008708.1">
    <property type="protein sequence ID" value="ENSPMAP00000008669.1"/>
    <property type="gene ID" value="ENSPMAG00000007787.1"/>
</dbReference>
<dbReference type="PANTHER" id="PTHR24366:SF96">
    <property type="entry name" value="LEUCINE RICH REPEAT CONTAINING 53"/>
    <property type="match status" value="1"/>
</dbReference>
<evidence type="ECO:0000256" key="1">
    <source>
        <dbReference type="ARBA" id="ARBA00022614"/>
    </source>
</evidence>
<dbReference type="GeneTree" id="ENSGT00940000163072"/>
<keyword evidence="1" id="KW-0433">Leucine-rich repeat</keyword>
<evidence type="ECO:0000256" key="2">
    <source>
        <dbReference type="ARBA" id="ARBA00022737"/>
    </source>
</evidence>
<evidence type="ECO:0008006" key="4">
    <source>
        <dbReference type="Google" id="ProtNLM"/>
    </source>
</evidence>
<evidence type="ECO:0000313" key="3">
    <source>
        <dbReference type="Ensembl" id="ENSPMAP00000008669.1"/>
    </source>
</evidence>
<protein>
    <recommendedName>
        <fullName evidence="4">Variable lymphocyte receptor B cassette</fullName>
    </recommendedName>
</protein>
<dbReference type="PANTHER" id="PTHR24366">
    <property type="entry name" value="IG(IMMUNOGLOBULIN) AND LRR(LEUCINE RICH REPEAT) DOMAINS"/>
    <property type="match status" value="1"/>
</dbReference>
<dbReference type="SMART" id="SM00369">
    <property type="entry name" value="LRR_TYP"/>
    <property type="match status" value="6"/>
</dbReference>
<dbReference type="InterPro" id="IPR001611">
    <property type="entry name" value="Leu-rich_rpt"/>
</dbReference>
<proteinExistence type="predicted"/>